<dbReference type="SMART" id="SM00823">
    <property type="entry name" value="PKS_PP"/>
    <property type="match status" value="1"/>
</dbReference>
<dbReference type="CDD" id="cd08954">
    <property type="entry name" value="KR_1_FAS_SDR_x"/>
    <property type="match status" value="1"/>
</dbReference>
<evidence type="ECO:0000256" key="7">
    <source>
        <dbReference type="ARBA" id="ARBA00023315"/>
    </source>
</evidence>
<evidence type="ECO:0000259" key="10">
    <source>
        <dbReference type="PROSITE" id="PS50075"/>
    </source>
</evidence>
<dbReference type="HOGENOM" id="CLU_000022_31_0_1"/>
<dbReference type="SUPFAM" id="SSF50129">
    <property type="entry name" value="GroES-like"/>
    <property type="match status" value="1"/>
</dbReference>
<evidence type="ECO:0000313" key="14">
    <source>
        <dbReference type="Proteomes" id="UP000016935"/>
    </source>
</evidence>
<keyword evidence="3" id="KW-0808">Transferase</keyword>
<dbReference type="Pfam" id="PF00107">
    <property type="entry name" value="ADH_zinc_N"/>
    <property type="match status" value="1"/>
</dbReference>
<dbReference type="Pfam" id="PF02801">
    <property type="entry name" value="Ketoacyl-synt_C"/>
    <property type="match status" value="1"/>
</dbReference>
<evidence type="ECO:0000256" key="9">
    <source>
        <dbReference type="SAM" id="MobiDB-lite"/>
    </source>
</evidence>
<keyword evidence="7" id="KW-0012">Acyltransferase</keyword>
<dbReference type="InterPro" id="IPR050091">
    <property type="entry name" value="PKS_NRPS_Biosynth_Enz"/>
</dbReference>
<dbReference type="InterPro" id="IPR013154">
    <property type="entry name" value="ADH-like_N"/>
</dbReference>
<dbReference type="RefSeq" id="XP_008029323.1">
    <property type="nucleotide sequence ID" value="XM_008031132.1"/>
</dbReference>
<dbReference type="InterPro" id="IPR020843">
    <property type="entry name" value="ER"/>
</dbReference>
<dbReference type="InterPro" id="IPR032821">
    <property type="entry name" value="PKS_assoc"/>
</dbReference>
<dbReference type="OrthoDB" id="329835at2759"/>
<dbReference type="InterPro" id="IPR036291">
    <property type="entry name" value="NAD(P)-bd_dom_sf"/>
</dbReference>
<evidence type="ECO:0000256" key="2">
    <source>
        <dbReference type="ARBA" id="ARBA00022553"/>
    </source>
</evidence>
<dbReference type="SUPFAM" id="SSF52151">
    <property type="entry name" value="FabD/lysophospholipase-like"/>
    <property type="match status" value="1"/>
</dbReference>
<evidence type="ECO:0000256" key="1">
    <source>
        <dbReference type="ARBA" id="ARBA00022450"/>
    </source>
</evidence>
<evidence type="ECO:0000259" key="11">
    <source>
        <dbReference type="PROSITE" id="PS52004"/>
    </source>
</evidence>
<dbReference type="GeneID" id="19402543"/>
<dbReference type="InterPro" id="IPR020841">
    <property type="entry name" value="PKS_Beta-ketoAc_synthase_dom"/>
</dbReference>
<dbReference type="SMART" id="SM00827">
    <property type="entry name" value="PKS_AT"/>
    <property type="match status" value="1"/>
</dbReference>
<dbReference type="eggNOG" id="KOG1202">
    <property type="taxonomic scope" value="Eukaryota"/>
</dbReference>
<dbReference type="Pfam" id="PF14765">
    <property type="entry name" value="PS-DH"/>
    <property type="match status" value="1"/>
</dbReference>
<dbReference type="Gene3D" id="3.90.180.10">
    <property type="entry name" value="Medium-chain alcohol dehydrogenases, catalytic domain"/>
    <property type="match status" value="1"/>
</dbReference>
<dbReference type="GO" id="GO:0044550">
    <property type="term" value="P:secondary metabolite biosynthetic process"/>
    <property type="evidence" value="ECO:0007669"/>
    <property type="project" value="UniProtKB-ARBA"/>
</dbReference>
<feature type="region of interest" description="C-terminal hotdog fold" evidence="8">
    <location>
        <begin position="1098"/>
        <end position="1255"/>
    </location>
</feature>
<dbReference type="GO" id="GO:0031177">
    <property type="term" value="F:phosphopantetheine binding"/>
    <property type="evidence" value="ECO:0007669"/>
    <property type="project" value="InterPro"/>
</dbReference>
<dbReference type="InterPro" id="IPR011032">
    <property type="entry name" value="GroES-like_sf"/>
</dbReference>
<dbReference type="GO" id="GO:0006633">
    <property type="term" value="P:fatty acid biosynthetic process"/>
    <property type="evidence" value="ECO:0007669"/>
    <property type="project" value="InterPro"/>
</dbReference>
<keyword evidence="4" id="KW-0521">NADP</keyword>
<gene>
    <name evidence="13" type="ORF">SETTUDRAFT_22370</name>
</gene>
<dbReference type="PROSITE" id="PS00606">
    <property type="entry name" value="KS3_1"/>
    <property type="match status" value="1"/>
</dbReference>
<evidence type="ECO:0000313" key="13">
    <source>
        <dbReference type="EMBL" id="EOA82373.1"/>
    </source>
</evidence>
<dbReference type="SUPFAM" id="SSF51735">
    <property type="entry name" value="NAD(P)-binding Rossmann-fold domains"/>
    <property type="match status" value="2"/>
</dbReference>
<dbReference type="Pfam" id="PF21089">
    <property type="entry name" value="PKS_DH_N"/>
    <property type="match status" value="1"/>
</dbReference>
<dbReference type="PROSITE" id="PS52019">
    <property type="entry name" value="PKS_MFAS_DH"/>
    <property type="match status" value="1"/>
</dbReference>
<evidence type="ECO:0000256" key="4">
    <source>
        <dbReference type="ARBA" id="ARBA00022857"/>
    </source>
</evidence>
<evidence type="ECO:0000259" key="12">
    <source>
        <dbReference type="PROSITE" id="PS52019"/>
    </source>
</evidence>
<dbReference type="Gene3D" id="3.40.47.10">
    <property type="match status" value="1"/>
</dbReference>
<dbReference type="InterPro" id="IPR057326">
    <property type="entry name" value="KR_dom"/>
</dbReference>
<dbReference type="InterPro" id="IPR016035">
    <property type="entry name" value="Acyl_Trfase/lysoPLipase"/>
</dbReference>
<keyword evidence="5" id="KW-0560">Oxidoreductase</keyword>
<dbReference type="CDD" id="cd00833">
    <property type="entry name" value="PKS"/>
    <property type="match status" value="1"/>
</dbReference>
<dbReference type="GO" id="GO:0004315">
    <property type="term" value="F:3-oxoacyl-[acyl-carrier-protein] synthase activity"/>
    <property type="evidence" value="ECO:0007669"/>
    <property type="project" value="InterPro"/>
</dbReference>
<dbReference type="SUPFAM" id="SSF55048">
    <property type="entry name" value="Probable ACP-binding domain of malonyl-CoA ACP transacylase"/>
    <property type="match status" value="1"/>
</dbReference>
<dbReference type="InterPro" id="IPR036736">
    <property type="entry name" value="ACP-like_sf"/>
</dbReference>
<dbReference type="Pfam" id="PF00698">
    <property type="entry name" value="Acyl_transf_1"/>
    <property type="match status" value="1"/>
</dbReference>
<keyword evidence="6" id="KW-0511">Multifunctional enzyme</keyword>
<organism evidence="13 14">
    <name type="scientific">Exserohilum turcicum (strain 28A)</name>
    <name type="common">Northern leaf blight fungus</name>
    <name type="synonym">Setosphaeria turcica</name>
    <dbReference type="NCBI Taxonomy" id="671987"/>
    <lineage>
        <taxon>Eukaryota</taxon>
        <taxon>Fungi</taxon>
        <taxon>Dikarya</taxon>
        <taxon>Ascomycota</taxon>
        <taxon>Pezizomycotina</taxon>
        <taxon>Dothideomycetes</taxon>
        <taxon>Pleosporomycetidae</taxon>
        <taxon>Pleosporales</taxon>
        <taxon>Pleosporineae</taxon>
        <taxon>Pleosporaceae</taxon>
        <taxon>Exserohilum</taxon>
    </lineage>
</organism>
<dbReference type="InterPro" id="IPR020807">
    <property type="entry name" value="PKS_DH"/>
</dbReference>
<dbReference type="Gene3D" id="3.40.50.720">
    <property type="entry name" value="NAD(P)-binding Rossmann-like Domain"/>
    <property type="match status" value="2"/>
</dbReference>
<dbReference type="InterPro" id="IPR009081">
    <property type="entry name" value="PP-bd_ACP"/>
</dbReference>
<dbReference type="SUPFAM" id="SSF47336">
    <property type="entry name" value="ACP-like"/>
    <property type="match status" value="1"/>
</dbReference>
<dbReference type="STRING" id="671987.R0JM96"/>
<dbReference type="SUPFAM" id="SSF53901">
    <property type="entry name" value="Thiolase-like"/>
    <property type="match status" value="1"/>
</dbReference>
<dbReference type="PANTHER" id="PTHR43775:SF29">
    <property type="entry name" value="ASPERFURANONE POLYKETIDE SYNTHASE AFOG-RELATED"/>
    <property type="match status" value="1"/>
</dbReference>
<protein>
    <recommendedName>
        <fullName evidence="15">Carrier domain-containing protein</fullName>
    </recommendedName>
</protein>
<dbReference type="EMBL" id="KB908844">
    <property type="protein sequence ID" value="EOA82373.1"/>
    <property type="molecule type" value="Genomic_DNA"/>
</dbReference>
<name>R0JM96_EXST2</name>
<dbReference type="Gene3D" id="3.40.366.10">
    <property type="entry name" value="Malonyl-Coenzyme A Acyl Carrier Protein, domain 2"/>
    <property type="match status" value="1"/>
</dbReference>
<feature type="region of interest" description="N-terminal hotdog fold" evidence="8">
    <location>
        <begin position="929"/>
        <end position="1069"/>
    </location>
</feature>
<dbReference type="InterPro" id="IPR018201">
    <property type="entry name" value="Ketoacyl_synth_AS"/>
</dbReference>
<dbReference type="InterPro" id="IPR001227">
    <property type="entry name" value="Ac_transferase_dom_sf"/>
</dbReference>
<dbReference type="InterPro" id="IPR014031">
    <property type="entry name" value="Ketoacyl_synth_C"/>
</dbReference>
<dbReference type="Pfam" id="PF16197">
    <property type="entry name" value="KAsynt_C_assoc"/>
    <property type="match status" value="1"/>
</dbReference>
<dbReference type="InterPro" id="IPR013149">
    <property type="entry name" value="ADH-like_C"/>
</dbReference>
<keyword evidence="1" id="KW-0596">Phosphopantetheine</keyword>
<feature type="domain" description="Ketosynthase family 3 (KS3)" evidence="11">
    <location>
        <begin position="2"/>
        <end position="412"/>
    </location>
</feature>
<dbReference type="SMART" id="SM00826">
    <property type="entry name" value="PKS_DH"/>
    <property type="match status" value="1"/>
</dbReference>
<feature type="domain" description="PKS/mFAS DH" evidence="12">
    <location>
        <begin position="929"/>
        <end position="1255"/>
    </location>
</feature>
<dbReference type="SMART" id="SM00825">
    <property type="entry name" value="PKS_KS"/>
    <property type="match status" value="1"/>
</dbReference>
<dbReference type="PROSITE" id="PS52004">
    <property type="entry name" value="KS3_2"/>
    <property type="match status" value="1"/>
</dbReference>
<keyword evidence="14" id="KW-1185">Reference proteome</keyword>
<sequence>MAEPIAVIGLDAKLPCDGDSVEKFFEFLVAGRSARQPVPEDRYNVDSFWHPDHHRDGIIASKEGHFMKGNIKAFDAPFFGMTPAEAAALDPQQRLLLECAYTAMENAGYTMGDMQGSNTGMYTGSFTFDYSDITIKDMDVPLTYSGTGTVPSTLAGRVSWFYDLRGPAFTVDTACSSSMVALHQAVVGLKSRDCNVALACGTNVILSPEFAIKLNGLGVLSPAGASKSFDKDANGYGRGEGISVVVLKRMSDAIRDGDTIRAVIRNSGISHDGKGAPLTAPVRASQTELMRHCYTQAQIDPAETRYFEAHGTGTNYRSEQDPLVIGALKSNIGHTEGNSGIASFIKAVLSLESGIIPANAHFKHVNPAIPKDWHLHFPTTALVHPKTPSGVRRVSINSFGISGTNAHVVLEDALHFLEAHGYDAPHRTVAVPRLPGAAEKPLPVINGTAHSPQLFVMSAFDQDGISRLCKAYEEYLSTMTEPLYNLSYTLANKRSRFAWRTAVVASSAQSLEDLLSEGQPASRAVNEPGLGFVLTGQGAQWARMGADLMHYPPYRQSLERADAYLKTIGCEWSVMEELSKHQGESRINDAEFSQTLCTALQVALVDLFADWGVKPQATAGHSSGEIAAAYSAGAIDQESAWRIAYWRGKLSAELARSPEQLKVTMAAVGLNSEKTLEYIDKVNESGFQSVGKLTVACINSETSHTVSGDAEQIAALIQMLSNENIFARKLNVELAYHSRYMEPIVKQYTEGMGKIVPRPSDGQQADVQFFSSTYGTNIGHSKLQEPAYWTKNLVSTVRFNESLTAMLKAPSMLKGGSSSLVTDVIEIGPHSALQGPLRNIIDAVGRGGSGIKYHSALKRGESDVETIMQAVGSLFTRGIEADLLKVNHVDGANPAMMIDLPRYQFNHSREYWSESRMSRNYRFRTAPRHELLGAPVNDWDANHDAIWRNWIRLSENPWVEHHTVSGSVLYPAAGMLVMAIEACKQLGELSNPDKAIKAIRFREVSFHSAMQIPDNATGIESHVYLRPVKQAGREAKTSAWREFQILTAQEDDEFREHCCGQVLLEYDDATTPVDGGREEQALKDYAQARLQDAHQKCKSEVPSEQIYQGWKDVGLVFGPTFQTIANAAVDLESGTTLASLKPTVPLLREMMPLNYLQPHLIHPTTLDGALQACLVPLVSNPTRKQNNPIVLSFLEELWISASTHPEEGYEIFADYHTRGRKDYILSCTAVDTQTNEPMIRATGCKATEVDGRDGLSDSDVDPRYKAWHITWKPDPDFLSASTMTQEFQEYLDLLAHKNPHMKFLDISNGEHSFTNQVLTTLSERYVEYDLTDNSESCLGQVQKNITAGFVQSKVLDIKAEPIDQGFQTNSYDVLIAPVGAIPNAQIDEVLRRFSSLLKPGGKIILTVPFGKAVAKSWAKYLVQNRFTEPDALFGDKKSSILVASVPSKSKNETASSTGVYYIVADLASDTQRSLADKLVSSLQANGAMAKSATVSDYVQLATAVGQEAVSESTCIMISELEAPVLATADEGVMSALKTMVGGKRLLWVHQESADTDLVTGFAASIRLDYPKLEFVTLTFQPSEGDENMSSKILEVDVRMSSHTKGPYETSYKFIDGSIAIPRLVEDPALKKHVAFGADPSRALRLQIQQIGLLNSLCFTSDQLYAALLEEPQVEFKVMATGLNFKDLAIQLGMIPESAMGMEAAGIVTRVGSGVTRFKSGDRVFGFTGLGSFSTYARGWENNLAMVPENLSFAQAAIIPIVYVTAWACLFEIGDLAKRVSRGKKTSVLIHAAAGGVGQAAIQLAQREGAEIFVTVGSLEKRDFLEKTYGLPRDHIFSSRDLTFKEGVLRMTGNRGVDIVINSLTGEALRATWDLIAPFGAFAEIGVTDIESRARLSMAPFGRGVRFEALELVYMWKTDPERLDYLWAGMVESVLDRKLDIKTPIKNFTVSQIEEAMRLMQSAKHIGKLVVEYHDEDIIQVVQPPRLAAELSLDSTYVVAGGFGGLGLEIIRWLVQAGARNLIVPSRRGPSDEASKKLVAGLQSEGVQIATPCCDITNKEALEKAVSEALLCMPPVRGCIQTSAVFADNSFDKMSAKQWHQAVDVKVKGSHNLWEILTAKSTTLDFFIMLSSLVAIIGLSGQTNYNAGNSYQNAMARRLSAEGHNVVSIMAPVLDDAGMVAERPALRKYLLSTGLAFMSAEELLRALDYYCHPGLKLSTQESQAIPRFWLPRYSATEGAEQPAWQHEPLYNHMVLRNGAEGGNGSSGKQGSSTRSTADLIEAATSLEEAEQAVLDALLKQLTKTFSYDMADLDPNRSLDAYGVDSLVAVELRLWMTKEIGADISVFDITNGQPITQLAAKAVAKSRFLAEVHRQGKAE</sequence>
<keyword evidence="2" id="KW-0597">Phosphoprotein</keyword>
<dbReference type="SMART" id="SM00822">
    <property type="entry name" value="PKS_KR"/>
    <property type="match status" value="1"/>
</dbReference>
<dbReference type="InterPro" id="IPR014043">
    <property type="entry name" value="Acyl_transferase_dom"/>
</dbReference>
<dbReference type="Gene3D" id="3.40.50.150">
    <property type="entry name" value="Vaccinia Virus protein VP39"/>
    <property type="match status" value="1"/>
</dbReference>
<dbReference type="SMART" id="SM00829">
    <property type="entry name" value="PKS_ER"/>
    <property type="match status" value="1"/>
</dbReference>
<reference evidence="13 14" key="2">
    <citation type="journal article" date="2013" name="PLoS Genet.">
        <title>Comparative genome structure, secondary metabolite, and effector coding capacity across Cochliobolus pathogens.</title>
        <authorList>
            <person name="Condon B.J."/>
            <person name="Leng Y."/>
            <person name="Wu D."/>
            <person name="Bushley K.E."/>
            <person name="Ohm R.A."/>
            <person name="Otillar R."/>
            <person name="Martin J."/>
            <person name="Schackwitz W."/>
            <person name="Grimwood J."/>
            <person name="MohdZainudin N."/>
            <person name="Xue C."/>
            <person name="Wang R."/>
            <person name="Manning V.A."/>
            <person name="Dhillon B."/>
            <person name="Tu Z.J."/>
            <person name="Steffenson B.J."/>
            <person name="Salamov A."/>
            <person name="Sun H."/>
            <person name="Lowry S."/>
            <person name="LaButti K."/>
            <person name="Han J."/>
            <person name="Copeland A."/>
            <person name="Lindquist E."/>
            <person name="Barry K."/>
            <person name="Schmutz J."/>
            <person name="Baker S.E."/>
            <person name="Ciuffetti L.M."/>
            <person name="Grigoriev I.V."/>
            <person name="Zhong S."/>
            <person name="Turgeon B.G."/>
        </authorList>
    </citation>
    <scope>NUCLEOTIDE SEQUENCE [LARGE SCALE GENOMIC DNA]</scope>
    <source>
        <strain evidence="14">28A</strain>
    </source>
</reference>
<dbReference type="InterPro" id="IPR016036">
    <property type="entry name" value="Malonyl_transacylase_ACP-bd"/>
</dbReference>
<dbReference type="InterPro" id="IPR020806">
    <property type="entry name" value="PKS_PP-bd"/>
</dbReference>
<dbReference type="GO" id="GO:0004312">
    <property type="term" value="F:fatty acid synthase activity"/>
    <property type="evidence" value="ECO:0007669"/>
    <property type="project" value="TreeGrafter"/>
</dbReference>
<feature type="domain" description="Carrier" evidence="10">
    <location>
        <begin position="2287"/>
        <end position="2364"/>
    </location>
</feature>
<dbReference type="GO" id="GO:0016491">
    <property type="term" value="F:oxidoreductase activity"/>
    <property type="evidence" value="ECO:0007669"/>
    <property type="project" value="UniProtKB-KW"/>
</dbReference>
<dbReference type="InterPro" id="IPR013968">
    <property type="entry name" value="PKS_KR"/>
</dbReference>
<dbReference type="Pfam" id="PF23297">
    <property type="entry name" value="ACP_SdgA_C"/>
    <property type="match status" value="1"/>
</dbReference>
<dbReference type="PROSITE" id="PS50075">
    <property type="entry name" value="CARRIER"/>
    <property type="match status" value="1"/>
</dbReference>
<dbReference type="SMR" id="R0JM96"/>
<evidence type="ECO:0000256" key="5">
    <source>
        <dbReference type="ARBA" id="ARBA00023002"/>
    </source>
</evidence>
<dbReference type="PANTHER" id="PTHR43775">
    <property type="entry name" value="FATTY ACID SYNTHASE"/>
    <property type="match status" value="1"/>
</dbReference>
<evidence type="ECO:0000256" key="8">
    <source>
        <dbReference type="PROSITE-ProRule" id="PRU01363"/>
    </source>
</evidence>
<dbReference type="InterPro" id="IPR049551">
    <property type="entry name" value="PKS_DH_C"/>
</dbReference>
<feature type="region of interest" description="Disordered" evidence="9">
    <location>
        <begin position="2254"/>
        <end position="2275"/>
    </location>
</feature>
<dbReference type="Proteomes" id="UP000016935">
    <property type="component" value="Unassembled WGS sequence"/>
</dbReference>
<evidence type="ECO:0000256" key="6">
    <source>
        <dbReference type="ARBA" id="ARBA00023268"/>
    </source>
</evidence>
<proteinExistence type="predicted"/>
<dbReference type="Pfam" id="PF08659">
    <property type="entry name" value="KR"/>
    <property type="match status" value="1"/>
</dbReference>
<dbReference type="Gene3D" id="1.10.1200.10">
    <property type="entry name" value="ACP-like"/>
    <property type="match status" value="1"/>
</dbReference>
<dbReference type="Pfam" id="PF00109">
    <property type="entry name" value="ketoacyl-synt"/>
    <property type="match status" value="1"/>
</dbReference>
<accession>R0JM96</accession>
<dbReference type="Gene3D" id="3.10.129.110">
    <property type="entry name" value="Polyketide synthase dehydratase"/>
    <property type="match status" value="1"/>
</dbReference>
<dbReference type="InterPro" id="IPR042104">
    <property type="entry name" value="PKS_dehydratase_sf"/>
</dbReference>
<feature type="active site" description="Proton donor; for dehydratase activity" evidence="8">
    <location>
        <position position="1167"/>
    </location>
</feature>
<dbReference type="InterPro" id="IPR014030">
    <property type="entry name" value="Ketoacyl_synth_N"/>
</dbReference>
<evidence type="ECO:0008006" key="15">
    <source>
        <dbReference type="Google" id="ProtNLM"/>
    </source>
</evidence>
<dbReference type="SUPFAM" id="SSF53335">
    <property type="entry name" value="S-adenosyl-L-methionine-dependent methyltransferases"/>
    <property type="match status" value="1"/>
</dbReference>
<dbReference type="CDD" id="cd05195">
    <property type="entry name" value="enoyl_red"/>
    <property type="match status" value="1"/>
</dbReference>
<dbReference type="Gene3D" id="3.30.70.3290">
    <property type="match status" value="1"/>
</dbReference>
<reference evidence="13 14" key="1">
    <citation type="journal article" date="2012" name="PLoS Pathog.">
        <title>Diverse lifestyles and strategies of plant pathogenesis encoded in the genomes of eighteen Dothideomycetes fungi.</title>
        <authorList>
            <person name="Ohm R.A."/>
            <person name="Feau N."/>
            <person name="Henrissat B."/>
            <person name="Schoch C.L."/>
            <person name="Horwitz B.A."/>
            <person name="Barry K.W."/>
            <person name="Condon B.J."/>
            <person name="Copeland A.C."/>
            <person name="Dhillon B."/>
            <person name="Glaser F."/>
            <person name="Hesse C.N."/>
            <person name="Kosti I."/>
            <person name="LaButti K."/>
            <person name="Lindquist E.A."/>
            <person name="Lucas S."/>
            <person name="Salamov A.A."/>
            <person name="Bradshaw R.E."/>
            <person name="Ciuffetti L."/>
            <person name="Hamelin R.C."/>
            <person name="Kema G.H.J."/>
            <person name="Lawrence C."/>
            <person name="Scott J.A."/>
            <person name="Spatafora J.W."/>
            <person name="Turgeon B.G."/>
            <person name="de Wit P.J.G.M."/>
            <person name="Zhong S."/>
            <person name="Goodwin S.B."/>
            <person name="Grigoriev I.V."/>
        </authorList>
    </citation>
    <scope>NUCLEOTIDE SEQUENCE [LARGE SCALE GENOMIC DNA]</scope>
    <source>
        <strain evidence="14">28A</strain>
    </source>
</reference>
<feature type="active site" description="Proton acceptor; for dehydratase activity" evidence="8">
    <location>
        <position position="962"/>
    </location>
</feature>
<dbReference type="InterPro" id="IPR049552">
    <property type="entry name" value="PKS_DH_N"/>
</dbReference>
<dbReference type="InterPro" id="IPR016039">
    <property type="entry name" value="Thiolase-like"/>
</dbReference>
<dbReference type="Pfam" id="PF08240">
    <property type="entry name" value="ADH_N"/>
    <property type="match status" value="1"/>
</dbReference>
<dbReference type="InterPro" id="IPR029063">
    <property type="entry name" value="SAM-dependent_MTases_sf"/>
</dbReference>
<dbReference type="InterPro" id="IPR049900">
    <property type="entry name" value="PKS_mFAS_DH"/>
</dbReference>
<evidence type="ECO:0000256" key="3">
    <source>
        <dbReference type="ARBA" id="ARBA00022679"/>
    </source>
</evidence>